<dbReference type="NCBIfam" id="TIGR00200">
    <property type="entry name" value="cinA_nterm"/>
    <property type="match status" value="1"/>
</dbReference>
<dbReference type="InterPro" id="IPR008136">
    <property type="entry name" value="CinA_C"/>
</dbReference>
<evidence type="ECO:0000259" key="2">
    <source>
        <dbReference type="SMART" id="SM00852"/>
    </source>
</evidence>
<feature type="domain" description="MoaB/Mog" evidence="2">
    <location>
        <begin position="7"/>
        <end position="174"/>
    </location>
</feature>
<evidence type="ECO:0000256" key="1">
    <source>
        <dbReference type="HAMAP-Rule" id="MF_00226"/>
    </source>
</evidence>
<dbReference type="PANTHER" id="PTHR13939:SF0">
    <property type="entry name" value="NMN AMIDOHYDROLASE-LIKE PROTEIN YFAY"/>
    <property type="match status" value="1"/>
</dbReference>
<name>A0ABW5PZ69_9BACI</name>
<dbReference type="Gene3D" id="3.90.950.20">
    <property type="entry name" value="CinA-like"/>
    <property type="match status" value="1"/>
</dbReference>
<protein>
    <recommendedName>
        <fullName evidence="1">Putative competence-damage inducible protein</fullName>
    </recommendedName>
</protein>
<organism evidence="3 4">
    <name type="scientific">Oceanobacillus kapialis</name>
    <dbReference type="NCBI Taxonomy" id="481353"/>
    <lineage>
        <taxon>Bacteria</taxon>
        <taxon>Bacillati</taxon>
        <taxon>Bacillota</taxon>
        <taxon>Bacilli</taxon>
        <taxon>Bacillales</taxon>
        <taxon>Bacillaceae</taxon>
        <taxon>Oceanobacillus</taxon>
    </lineage>
</organism>
<dbReference type="InterPro" id="IPR041424">
    <property type="entry name" value="CinA_KH"/>
</dbReference>
<dbReference type="InterPro" id="IPR008135">
    <property type="entry name" value="Competence-induced_CinA"/>
</dbReference>
<comment type="similarity">
    <text evidence="1">Belongs to the CinA family.</text>
</comment>
<dbReference type="InterPro" id="IPR001453">
    <property type="entry name" value="MoaB/Mog_dom"/>
</dbReference>
<dbReference type="NCBIfam" id="TIGR00177">
    <property type="entry name" value="molyb_syn"/>
    <property type="match status" value="1"/>
</dbReference>
<dbReference type="NCBIfam" id="NF001813">
    <property type="entry name" value="PRK00549.1"/>
    <property type="match status" value="1"/>
</dbReference>
<dbReference type="InterPro" id="IPR050101">
    <property type="entry name" value="CinA"/>
</dbReference>
<dbReference type="SUPFAM" id="SSF142433">
    <property type="entry name" value="CinA-like"/>
    <property type="match status" value="1"/>
</dbReference>
<reference evidence="4" key="1">
    <citation type="journal article" date="2019" name="Int. J. Syst. Evol. Microbiol.">
        <title>The Global Catalogue of Microorganisms (GCM) 10K type strain sequencing project: providing services to taxonomists for standard genome sequencing and annotation.</title>
        <authorList>
            <consortium name="The Broad Institute Genomics Platform"/>
            <consortium name="The Broad Institute Genome Sequencing Center for Infectious Disease"/>
            <person name="Wu L."/>
            <person name="Ma J."/>
        </authorList>
    </citation>
    <scope>NUCLEOTIDE SEQUENCE [LARGE SCALE GENOMIC DNA]</scope>
    <source>
        <strain evidence="4">TISTR 1858</strain>
    </source>
</reference>
<dbReference type="Pfam" id="PF18146">
    <property type="entry name" value="CinA_KH"/>
    <property type="match status" value="1"/>
</dbReference>
<dbReference type="HAMAP" id="MF_00226_B">
    <property type="entry name" value="CinA_B"/>
    <property type="match status" value="1"/>
</dbReference>
<dbReference type="SMART" id="SM00852">
    <property type="entry name" value="MoCF_biosynth"/>
    <property type="match status" value="1"/>
</dbReference>
<sequence>MKQLKTEIIAVGTELLLGQIANTNAQWLSQQLASVGINVYHHLVVGDNLQRVETVFRQAHTRSDVVIVTGGLGPTDDDLTREAFQAMSSMDIEEHSPSMEKITAFFEKRGSTMTPNNRKQARVFRGATVLNNKTGMAPGMIVSFEGRTWVFLPGVPREMKNLASESVFPYLQGLLGEKQIIKSMVLKFVGIGESQLEHELYDLIQKQDNPTIAPLAQDSGVVIRLTARHSSEIEADKLLDVTKQKVEERLSSYMLGINEQTIEQQIMELLQSTGKNVSAAESLTGGMFADKLVSIPGASDTFKGSIVCYATNVKRDVLGVSQEVMKKNGTVSQACAEQMAEKVSNLLDSSYGISFTGVAGPRVVENQQPGTVFVSIYDRENNRHETREYHLLGDRDTVRHRATLKGLEFLYLYIKSTVE</sequence>
<dbReference type="PANTHER" id="PTHR13939">
    <property type="entry name" value="NICOTINAMIDE-NUCLEOTIDE AMIDOHYDROLASE PNCC"/>
    <property type="match status" value="1"/>
</dbReference>
<evidence type="ECO:0000313" key="3">
    <source>
        <dbReference type="EMBL" id="MFD2628456.1"/>
    </source>
</evidence>
<evidence type="ECO:0000313" key="4">
    <source>
        <dbReference type="Proteomes" id="UP001597451"/>
    </source>
</evidence>
<dbReference type="Proteomes" id="UP001597451">
    <property type="component" value="Unassembled WGS sequence"/>
</dbReference>
<keyword evidence="4" id="KW-1185">Reference proteome</keyword>
<proteinExistence type="inferred from homology"/>
<dbReference type="SUPFAM" id="SSF53218">
    <property type="entry name" value="Molybdenum cofactor biosynthesis proteins"/>
    <property type="match status" value="1"/>
</dbReference>
<dbReference type="EMBL" id="JBHUMX010000013">
    <property type="protein sequence ID" value="MFD2628456.1"/>
    <property type="molecule type" value="Genomic_DNA"/>
</dbReference>
<comment type="caution">
    <text evidence="3">The sequence shown here is derived from an EMBL/GenBank/DDBJ whole genome shotgun (WGS) entry which is preliminary data.</text>
</comment>
<accession>A0ABW5PZ69</accession>
<dbReference type="RefSeq" id="WP_379561158.1">
    <property type="nucleotide sequence ID" value="NZ_JBHUMX010000013.1"/>
</dbReference>
<gene>
    <name evidence="1" type="primary">cinA</name>
    <name evidence="3" type="ORF">ACFSUN_06610</name>
</gene>
<dbReference type="Pfam" id="PF02464">
    <property type="entry name" value="CinA"/>
    <property type="match status" value="1"/>
</dbReference>
<dbReference type="InterPro" id="IPR036653">
    <property type="entry name" value="CinA-like_C"/>
</dbReference>
<dbReference type="InterPro" id="IPR036425">
    <property type="entry name" value="MoaB/Mog-like_dom_sf"/>
</dbReference>
<dbReference type="NCBIfam" id="TIGR00199">
    <property type="entry name" value="PncC_domain"/>
    <property type="match status" value="1"/>
</dbReference>
<dbReference type="Gene3D" id="3.30.70.2860">
    <property type="match status" value="1"/>
</dbReference>
<dbReference type="Gene3D" id="3.40.980.10">
    <property type="entry name" value="MoaB/Mog-like domain"/>
    <property type="match status" value="1"/>
</dbReference>
<dbReference type="CDD" id="cd00885">
    <property type="entry name" value="cinA"/>
    <property type="match status" value="1"/>
</dbReference>
<dbReference type="PIRSF" id="PIRSF006728">
    <property type="entry name" value="CinA"/>
    <property type="match status" value="1"/>
</dbReference>
<dbReference type="Pfam" id="PF00994">
    <property type="entry name" value="MoCF_biosynth"/>
    <property type="match status" value="1"/>
</dbReference>